<evidence type="ECO:0000313" key="6">
    <source>
        <dbReference type="EMBL" id="SFP01613.1"/>
    </source>
</evidence>
<organism evidence="6 7">
    <name type="scientific">Ruminobacter amylophilus</name>
    <dbReference type="NCBI Taxonomy" id="867"/>
    <lineage>
        <taxon>Bacteria</taxon>
        <taxon>Pseudomonadati</taxon>
        <taxon>Pseudomonadota</taxon>
        <taxon>Gammaproteobacteria</taxon>
        <taxon>Aeromonadales</taxon>
        <taxon>Succinivibrionaceae</taxon>
        <taxon>Ruminobacter</taxon>
    </lineage>
</organism>
<evidence type="ECO:0000256" key="4">
    <source>
        <dbReference type="ARBA" id="ARBA00023136"/>
    </source>
</evidence>
<evidence type="ECO:0000256" key="5">
    <source>
        <dbReference type="SAM" id="Phobius"/>
    </source>
</evidence>
<evidence type="ECO:0000256" key="1">
    <source>
        <dbReference type="ARBA" id="ARBA00022475"/>
    </source>
</evidence>
<dbReference type="Gene3D" id="1.20.1300.10">
    <property type="entry name" value="Fumarate reductase/succinate dehydrogenase, transmembrane subunit"/>
    <property type="match status" value="1"/>
</dbReference>
<feature type="transmembrane region" description="Helical" evidence="5">
    <location>
        <begin position="37"/>
        <end position="62"/>
    </location>
</feature>
<keyword evidence="1" id="KW-1003">Cell membrane</keyword>
<keyword evidence="4 5" id="KW-0472">Membrane</keyword>
<gene>
    <name evidence="6" type="ORF">SAMN02910344_00199</name>
</gene>
<dbReference type="Proteomes" id="UP000243745">
    <property type="component" value="Unassembled WGS sequence"/>
</dbReference>
<evidence type="ECO:0000256" key="2">
    <source>
        <dbReference type="ARBA" id="ARBA00022692"/>
    </source>
</evidence>
<dbReference type="AlphaFoldDB" id="A0A662ZHQ1"/>
<proteinExistence type="predicted"/>
<reference evidence="6 7" key="1">
    <citation type="submission" date="2016-10" db="EMBL/GenBank/DDBJ databases">
        <authorList>
            <person name="Varghese N."/>
            <person name="Submissions S."/>
        </authorList>
    </citation>
    <scope>NUCLEOTIDE SEQUENCE [LARGE SCALE GENOMIC DNA]</scope>
    <source>
        <strain evidence="6 7">DSM 1361</strain>
    </source>
</reference>
<dbReference type="InterPro" id="IPR003510">
    <property type="entry name" value="Fumarate_red_C"/>
</dbReference>
<evidence type="ECO:0000256" key="3">
    <source>
        <dbReference type="ARBA" id="ARBA00022989"/>
    </source>
</evidence>
<accession>A0A662ZHQ1</accession>
<dbReference type="SUPFAM" id="SSF81343">
    <property type="entry name" value="Fumarate reductase respiratory complex transmembrane subunits"/>
    <property type="match status" value="1"/>
</dbReference>
<feature type="transmembrane region" description="Helical" evidence="5">
    <location>
        <begin position="109"/>
        <end position="130"/>
    </location>
</feature>
<sequence length="135" mass="15049">MENNVKSYRKPYVRPVKANWWTDRGFYIAYMIREATAVLAVVVALELLVLSCLSAESVTAFLKNPLVIIVNILSLASVMYHTITWFNLMPKAVRMFATKKPTDTKLIPAKLIVTAEWIGAAIAFAVIVLACTCLV</sequence>
<name>A0A662ZHQ1_9GAMM</name>
<dbReference type="OrthoDB" id="8909678at2"/>
<keyword evidence="7" id="KW-1185">Reference proteome</keyword>
<evidence type="ECO:0000313" key="7">
    <source>
        <dbReference type="Proteomes" id="UP000243745"/>
    </source>
</evidence>
<feature type="transmembrane region" description="Helical" evidence="5">
    <location>
        <begin position="68"/>
        <end position="88"/>
    </location>
</feature>
<protein>
    <submittedName>
        <fullName evidence="6">Fumarate reductase subunit C</fullName>
    </submittedName>
</protein>
<dbReference type="GO" id="GO:0016020">
    <property type="term" value="C:membrane"/>
    <property type="evidence" value="ECO:0007669"/>
    <property type="project" value="InterPro"/>
</dbReference>
<keyword evidence="2 5" id="KW-0812">Transmembrane</keyword>
<dbReference type="RefSeq" id="WP_093140083.1">
    <property type="nucleotide sequence ID" value="NZ_FOXF01000002.1"/>
</dbReference>
<dbReference type="Pfam" id="PF02300">
    <property type="entry name" value="Fumarate_red_C"/>
    <property type="match status" value="1"/>
</dbReference>
<dbReference type="InterPro" id="IPR034804">
    <property type="entry name" value="SQR/QFR_C/D"/>
</dbReference>
<keyword evidence="3 5" id="KW-1133">Transmembrane helix</keyword>
<dbReference type="EMBL" id="FOXF01000002">
    <property type="protein sequence ID" value="SFP01613.1"/>
    <property type="molecule type" value="Genomic_DNA"/>
</dbReference>